<name>A0A5C3QYL8_9AGAR</name>
<gene>
    <name evidence="1" type="ORF">BDV98DRAFT_589213</name>
</gene>
<evidence type="ECO:0000313" key="2">
    <source>
        <dbReference type="Proteomes" id="UP000305067"/>
    </source>
</evidence>
<keyword evidence="2" id="KW-1185">Reference proteome</keyword>
<reference evidence="1 2" key="1">
    <citation type="journal article" date="2019" name="Nat. Ecol. Evol.">
        <title>Megaphylogeny resolves global patterns of mushroom evolution.</title>
        <authorList>
            <person name="Varga T."/>
            <person name="Krizsan K."/>
            <person name="Foldi C."/>
            <person name="Dima B."/>
            <person name="Sanchez-Garcia M."/>
            <person name="Sanchez-Ramirez S."/>
            <person name="Szollosi G.J."/>
            <person name="Szarkandi J.G."/>
            <person name="Papp V."/>
            <person name="Albert L."/>
            <person name="Andreopoulos W."/>
            <person name="Angelini C."/>
            <person name="Antonin V."/>
            <person name="Barry K.W."/>
            <person name="Bougher N.L."/>
            <person name="Buchanan P."/>
            <person name="Buyck B."/>
            <person name="Bense V."/>
            <person name="Catcheside P."/>
            <person name="Chovatia M."/>
            <person name="Cooper J."/>
            <person name="Damon W."/>
            <person name="Desjardin D."/>
            <person name="Finy P."/>
            <person name="Geml J."/>
            <person name="Haridas S."/>
            <person name="Hughes K."/>
            <person name="Justo A."/>
            <person name="Karasinski D."/>
            <person name="Kautmanova I."/>
            <person name="Kiss B."/>
            <person name="Kocsube S."/>
            <person name="Kotiranta H."/>
            <person name="LaButti K.M."/>
            <person name="Lechner B.E."/>
            <person name="Liimatainen K."/>
            <person name="Lipzen A."/>
            <person name="Lukacs Z."/>
            <person name="Mihaltcheva S."/>
            <person name="Morgado L.N."/>
            <person name="Niskanen T."/>
            <person name="Noordeloos M.E."/>
            <person name="Ohm R.A."/>
            <person name="Ortiz-Santana B."/>
            <person name="Ovrebo C."/>
            <person name="Racz N."/>
            <person name="Riley R."/>
            <person name="Savchenko A."/>
            <person name="Shiryaev A."/>
            <person name="Soop K."/>
            <person name="Spirin V."/>
            <person name="Szebenyi C."/>
            <person name="Tomsovsky M."/>
            <person name="Tulloss R.E."/>
            <person name="Uehling J."/>
            <person name="Grigoriev I.V."/>
            <person name="Vagvolgyi C."/>
            <person name="Papp T."/>
            <person name="Martin F.M."/>
            <person name="Miettinen O."/>
            <person name="Hibbett D.S."/>
            <person name="Nagy L.G."/>
        </authorList>
    </citation>
    <scope>NUCLEOTIDE SEQUENCE [LARGE SCALE GENOMIC DNA]</scope>
    <source>
        <strain evidence="1 2">CBS 309.79</strain>
    </source>
</reference>
<dbReference type="EMBL" id="ML178816">
    <property type="protein sequence ID" value="TFL05601.1"/>
    <property type="molecule type" value="Genomic_DNA"/>
</dbReference>
<dbReference type="Proteomes" id="UP000305067">
    <property type="component" value="Unassembled WGS sequence"/>
</dbReference>
<protein>
    <submittedName>
        <fullName evidence="1">Uncharacterized protein</fullName>
    </submittedName>
</protein>
<organism evidence="1 2">
    <name type="scientific">Pterulicium gracile</name>
    <dbReference type="NCBI Taxonomy" id="1884261"/>
    <lineage>
        <taxon>Eukaryota</taxon>
        <taxon>Fungi</taxon>
        <taxon>Dikarya</taxon>
        <taxon>Basidiomycota</taxon>
        <taxon>Agaricomycotina</taxon>
        <taxon>Agaricomycetes</taxon>
        <taxon>Agaricomycetidae</taxon>
        <taxon>Agaricales</taxon>
        <taxon>Pleurotineae</taxon>
        <taxon>Pterulaceae</taxon>
        <taxon>Pterulicium</taxon>
    </lineage>
</organism>
<sequence>MSLADGNDCLAQFQFYVGNKGGFLKRKMVEFGPNAIGSASQGMCLDSIGLAAILRDLMRKLSELASNQAADTTAVTFNYDWILTLIRGRLAFEEHNYWGHKDDKALEINRKVLPSRVTRLSGVKRGSENRHGGSRDALAANRIREGIDGESSSGLDSPANDIKRRVLRSAALDDDGQL</sequence>
<evidence type="ECO:0000313" key="1">
    <source>
        <dbReference type="EMBL" id="TFL05601.1"/>
    </source>
</evidence>
<dbReference type="AlphaFoldDB" id="A0A5C3QYL8"/>
<accession>A0A5C3QYL8</accession>
<proteinExistence type="predicted"/>